<dbReference type="Pfam" id="PF02475">
    <property type="entry name" value="TRM5-TYW2_MTfase"/>
    <property type="match status" value="1"/>
</dbReference>
<dbReference type="HAMAP" id="MF_03152">
    <property type="entry name" value="TRM5"/>
    <property type="match status" value="1"/>
</dbReference>
<evidence type="ECO:0000256" key="6">
    <source>
        <dbReference type="ARBA" id="ARBA00022694"/>
    </source>
</evidence>
<comment type="subcellular location">
    <subcellularLocation>
        <location evidence="10">Mitochondrion matrix</location>
    </subcellularLocation>
    <subcellularLocation>
        <location evidence="10">Nucleus</location>
    </subcellularLocation>
    <subcellularLocation>
        <location evidence="10">Cytoplasm</location>
    </subcellularLocation>
    <text evidence="10">Predominantly in the mitochondria and in the nucleus.</text>
</comment>
<feature type="region of interest" description="Disordered" evidence="11">
    <location>
        <begin position="470"/>
        <end position="497"/>
    </location>
</feature>
<dbReference type="FunFam" id="3.30.300.110:FF:000001">
    <property type="entry name" value="tRNA (guanine(37)-N1)-methyltransferase"/>
    <property type="match status" value="1"/>
</dbReference>
<evidence type="ECO:0000256" key="1">
    <source>
        <dbReference type="ARBA" id="ARBA00009775"/>
    </source>
</evidence>
<comment type="function">
    <text evidence="10">Specifically methylates the N1 position of guanosine-37 in various cytoplasmic and mitochondrial tRNAs. Methylation is not dependent on the nature of the nucleoside 5' of the target nucleoside. This is the first step in the biosynthesis of wybutosine (yW), a modified base adjacent to the anticodon of tRNAs and required for accurate decoding.</text>
</comment>
<evidence type="ECO:0000259" key="12">
    <source>
        <dbReference type="PROSITE" id="PS51684"/>
    </source>
</evidence>
<evidence type="ECO:0000256" key="2">
    <source>
        <dbReference type="ARBA" id="ARBA00022490"/>
    </source>
</evidence>
<evidence type="ECO:0000313" key="13">
    <source>
        <dbReference type="EMBL" id="PWI67463.1"/>
    </source>
</evidence>
<evidence type="ECO:0000256" key="5">
    <source>
        <dbReference type="ARBA" id="ARBA00022691"/>
    </source>
</evidence>
<dbReference type="GO" id="GO:0005759">
    <property type="term" value="C:mitochondrial matrix"/>
    <property type="evidence" value="ECO:0007669"/>
    <property type="project" value="UniProtKB-SubCell"/>
</dbReference>
<dbReference type="GO" id="GO:0005634">
    <property type="term" value="C:nucleus"/>
    <property type="evidence" value="ECO:0007669"/>
    <property type="project" value="UniProtKB-SubCell"/>
</dbReference>
<sequence length="659" mass="72847">METKRSSLEMNLFRAPAAARAAKTLDRALFSRTLPTAAASVRDNRLLSKYRKQLEKSRELLMLDRFDSIAADPDRELASQGRKCLILKPDVKPSQASREGDIKVVPFEVTIGYELWSYLDVMRSILPEELHGEIPVGFNTAGHVAHLNLRSQYHPYKHIIAQVIVDKNPGIRTVINKTDNVGTESEFRTFSYEVLAGPDDMLVEVSEAGCVFKFDYSQVYWNTKLGTEHQRITALFKPGEVVADVMAGIGPFAAPAGKKGVFVWANDKNPESYRYLEDAIRRNKVSEFVKAFNYDGHDFIKKAAELVLEASQRGDCAVVKPAKVPRSAPLESRPQPVRVPVPPTVSHFVMNLPASALEFLHNYKGVYSGQEKLFAPHTETRLPMVHAHCFAVKADDATAFNDICQRIYNEIGVRLQPGDAEIDGQVAIHEVRDVAPAKRMYGLSPRATTALPGLAGSGGRATLYVRSFESDAPRSDLSREPRDFSEPSSPLLPPPDDPYRLARFRVVIVGRHAMRCQSLPATATQTRMQQSCAAISACSRSAMARMNRNCGEHSLPVPVPPSIRCAPPSLSVATYLVLDLRAKSGVNHQVRDAVTGGRGVCRCSRCPWREYGYTGESGSYSSHACEEEVYSTAAAFRESSRIEVAALTVRDDEDLLALP</sequence>
<dbReference type="GO" id="GO:0052906">
    <property type="term" value="F:tRNA (guanine(37)-N1)-methyltransferase activity"/>
    <property type="evidence" value="ECO:0007669"/>
    <property type="project" value="UniProtKB-UniRule"/>
</dbReference>
<dbReference type="InterPro" id="IPR056744">
    <property type="entry name" value="TRM5/TYW2-like_N"/>
</dbReference>
<evidence type="ECO:0000313" key="14">
    <source>
        <dbReference type="Proteomes" id="UP000245956"/>
    </source>
</evidence>
<dbReference type="PANTHER" id="PTHR23245">
    <property type="entry name" value="TRNA METHYLTRANSFERASE"/>
    <property type="match status" value="1"/>
</dbReference>
<reference evidence="13 14" key="1">
    <citation type="journal article" date="2016" name="Front. Microbiol.">
        <title>Genome and transcriptome sequences reveal the specific parasitism of the nematophagous Purpureocillium lilacinum 36-1.</title>
        <authorList>
            <person name="Xie J."/>
            <person name="Li S."/>
            <person name="Mo C."/>
            <person name="Xiao X."/>
            <person name="Peng D."/>
            <person name="Wang G."/>
            <person name="Xiao Y."/>
        </authorList>
    </citation>
    <scope>NUCLEOTIDE SEQUENCE [LARGE SCALE GENOMIC DNA]</scope>
    <source>
        <strain evidence="13 14">36-1</strain>
    </source>
</reference>
<dbReference type="Pfam" id="PF25133">
    <property type="entry name" value="TYW2_N_2"/>
    <property type="match status" value="1"/>
</dbReference>
<feature type="binding site" evidence="10">
    <location>
        <begin position="295"/>
        <end position="296"/>
    </location>
    <ligand>
        <name>S-adenosyl-L-methionine</name>
        <dbReference type="ChEBI" id="CHEBI:59789"/>
    </ligand>
</feature>
<dbReference type="InterPro" id="IPR029063">
    <property type="entry name" value="SAM-dependent_MTases_sf"/>
</dbReference>
<keyword evidence="5 10" id="KW-0949">S-adenosyl-L-methionine</keyword>
<keyword evidence="7 10" id="KW-0496">Mitochondrion</keyword>
<comment type="caution">
    <text evidence="13">The sequence shown here is derived from an EMBL/GenBank/DDBJ whole genome shotgun (WGS) entry which is preliminary data.</text>
</comment>
<keyword evidence="6 10" id="KW-0819">tRNA processing</keyword>
<dbReference type="Gene3D" id="3.30.300.110">
    <property type="entry name" value="Met-10+ protein-like domains"/>
    <property type="match status" value="1"/>
</dbReference>
<feature type="binding site" evidence="10">
    <location>
        <position position="229"/>
    </location>
    <ligand>
        <name>S-adenosyl-L-methionine</name>
        <dbReference type="ChEBI" id="CHEBI:59789"/>
    </ligand>
</feature>
<dbReference type="AlphaFoldDB" id="A0A2U3DYZ2"/>
<proteinExistence type="inferred from homology"/>
<dbReference type="InterPro" id="IPR056743">
    <property type="entry name" value="TRM5-TYW2-like_MTfase"/>
</dbReference>
<feature type="domain" description="SAM-dependent methyltransferase TRM5/TYW2-type" evidence="12">
    <location>
        <begin position="138"/>
        <end position="449"/>
    </location>
</feature>
<dbReference type="GO" id="GO:0002939">
    <property type="term" value="P:tRNA N1-guanine methylation"/>
    <property type="evidence" value="ECO:0007669"/>
    <property type="project" value="TreeGrafter"/>
</dbReference>
<keyword evidence="2 10" id="KW-0963">Cytoplasm</keyword>
<evidence type="ECO:0000256" key="8">
    <source>
        <dbReference type="ARBA" id="ARBA00023242"/>
    </source>
</evidence>
<name>A0A2U3DYZ2_PURLI</name>
<keyword evidence="4 10" id="KW-0808">Transferase</keyword>
<dbReference type="InterPro" id="IPR025792">
    <property type="entry name" value="tRNA_Gua_MeTrfase_euk"/>
</dbReference>
<protein>
    <recommendedName>
        <fullName evidence="10">tRNA (guanine(37)-N1)-methyltransferase</fullName>
        <ecNumber evidence="10">2.1.1.228</ecNumber>
    </recommendedName>
    <alternativeName>
        <fullName evidence="10">M1G-methyltransferase</fullName>
    </alternativeName>
    <alternativeName>
        <fullName evidence="10">tRNA [GM37] methyltransferase</fullName>
    </alternativeName>
    <alternativeName>
        <fullName evidence="10">tRNA methyltransferase 5</fullName>
    </alternativeName>
</protein>
<dbReference type="Gene3D" id="3.40.50.150">
    <property type="entry name" value="Vaccinia Virus protein VP39"/>
    <property type="match status" value="1"/>
</dbReference>
<dbReference type="EC" id="2.1.1.228" evidence="10"/>
<evidence type="ECO:0000256" key="7">
    <source>
        <dbReference type="ARBA" id="ARBA00023128"/>
    </source>
</evidence>
<feature type="binding site" evidence="10">
    <location>
        <position position="351"/>
    </location>
    <ligand>
        <name>S-adenosyl-L-methionine</name>
        <dbReference type="ChEBI" id="CHEBI:59789"/>
    </ligand>
</feature>
<dbReference type="GO" id="GO:0070901">
    <property type="term" value="P:mitochondrial tRNA methylation"/>
    <property type="evidence" value="ECO:0007669"/>
    <property type="project" value="TreeGrafter"/>
</dbReference>
<evidence type="ECO:0000256" key="10">
    <source>
        <dbReference type="HAMAP-Rule" id="MF_03152"/>
    </source>
</evidence>
<feature type="compositionally biased region" description="Basic and acidic residues" evidence="11">
    <location>
        <begin position="470"/>
        <end position="485"/>
    </location>
</feature>
<comment type="similarity">
    <text evidence="10">Belongs to the TRM5 / TYW2 family.</text>
</comment>
<comment type="subunit">
    <text evidence="10">Monomer.</text>
</comment>
<dbReference type="InterPro" id="IPR030382">
    <property type="entry name" value="MeTrfase_TRM5/TYW2"/>
</dbReference>
<comment type="catalytic activity">
    <reaction evidence="9 10">
        <text>guanosine(37) in tRNA + S-adenosyl-L-methionine = N(1)-methylguanosine(37) in tRNA + S-adenosyl-L-homocysteine + H(+)</text>
        <dbReference type="Rhea" id="RHEA:36899"/>
        <dbReference type="Rhea" id="RHEA-COMP:10145"/>
        <dbReference type="Rhea" id="RHEA-COMP:10147"/>
        <dbReference type="ChEBI" id="CHEBI:15378"/>
        <dbReference type="ChEBI" id="CHEBI:57856"/>
        <dbReference type="ChEBI" id="CHEBI:59789"/>
        <dbReference type="ChEBI" id="CHEBI:73542"/>
        <dbReference type="ChEBI" id="CHEBI:74269"/>
        <dbReference type="EC" id="2.1.1.228"/>
    </reaction>
</comment>
<evidence type="ECO:0000256" key="9">
    <source>
        <dbReference type="ARBA" id="ARBA00047783"/>
    </source>
</evidence>
<comment type="caution">
    <text evidence="10">Lacks conserved residue(s) required for the propagation of feature annotation.</text>
</comment>
<keyword evidence="8 10" id="KW-0539">Nucleus</keyword>
<organism evidence="13 14">
    <name type="scientific">Purpureocillium lilacinum</name>
    <name type="common">Paecilomyces lilacinus</name>
    <dbReference type="NCBI Taxonomy" id="33203"/>
    <lineage>
        <taxon>Eukaryota</taxon>
        <taxon>Fungi</taxon>
        <taxon>Dikarya</taxon>
        <taxon>Ascomycota</taxon>
        <taxon>Pezizomycotina</taxon>
        <taxon>Sordariomycetes</taxon>
        <taxon>Hypocreomycetidae</taxon>
        <taxon>Hypocreales</taxon>
        <taxon>Ophiocordycipitaceae</taxon>
        <taxon>Purpureocillium</taxon>
    </lineage>
</organism>
<dbReference type="SUPFAM" id="SSF53335">
    <property type="entry name" value="S-adenosyl-L-methionine-dependent methyltransferases"/>
    <property type="match status" value="1"/>
</dbReference>
<evidence type="ECO:0000256" key="3">
    <source>
        <dbReference type="ARBA" id="ARBA00022603"/>
    </source>
</evidence>
<dbReference type="Proteomes" id="UP000245956">
    <property type="component" value="Unassembled WGS sequence"/>
</dbReference>
<evidence type="ECO:0000256" key="4">
    <source>
        <dbReference type="ARBA" id="ARBA00022679"/>
    </source>
</evidence>
<dbReference type="EMBL" id="LCWV01000018">
    <property type="protein sequence ID" value="PWI67463.1"/>
    <property type="molecule type" value="Genomic_DNA"/>
</dbReference>
<accession>A0A2U3DYZ2</accession>
<dbReference type="PROSITE" id="PS51684">
    <property type="entry name" value="SAM_MT_TRM5_TYW2"/>
    <property type="match status" value="1"/>
</dbReference>
<gene>
    <name evidence="10" type="primary">TRM5</name>
    <name evidence="13" type="ORF">PCL_02817</name>
</gene>
<dbReference type="PANTHER" id="PTHR23245:SF36">
    <property type="entry name" value="TRNA (GUANINE(37)-N1)-METHYLTRANSFERASE"/>
    <property type="match status" value="1"/>
</dbReference>
<comment type="similarity">
    <text evidence="1">Belongs to the class I-like SAM-binding methyltransferase superfamily. TRM5/TYW2 family.</text>
</comment>
<keyword evidence="3 10" id="KW-0489">Methyltransferase</keyword>
<evidence type="ECO:0000256" key="11">
    <source>
        <dbReference type="SAM" id="MobiDB-lite"/>
    </source>
</evidence>